<gene>
    <name evidence="3" type="ORF">BKM31_14870</name>
</gene>
<dbReference type="RefSeq" id="WP_186403951.1">
    <property type="nucleotide sequence ID" value="NZ_CP017717.1"/>
</dbReference>
<dbReference type="KEGG" id="noa:BKM31_14870"/>
<protein>
    <submittedName>
        <fullName evidence="3">Uncharacterized protein</fullName>
    </submittedName>
</protein>
<feature type="compositionally biased region" description="Basic and acidic residues" evidence="1">
    <location>
        <begin position="193"/>
        <end position="205"/>
    </location>
</feature>
<organism evidence="3 4">
    <name type="scientific">[Actinomadura] parvosata subsp. kistnae</name>
    <dbReference type="NCBI Taxonomy" id="1909395"/>
    <lineage>
        <taxon>Bacteria</taxon>
        <taxon>Bacillati</taxon>
        <taxon>Actinomycetota</taxon>
        <taxon>Actinomycetes</taxon>
        <taxon>Streptosporangiales</taxon>
        <taxon>Streptosporangiaceae</taxon>
        <taxon>Nonomuraea</taxon>
    </lineage>
</organism>
<evidence type="ECO:0000256" key="1">
    <source>
        <dbReference type="SAM" id="MobiDB-lite"/>
    </source>
</evidence>
<keyword evidence="2" id="KW-1133">Transmembrane helix</keyword>
<feature type="transmembrane region" description="Helical" evidence="2">
    <location>
        <begin position="6"/>
        <end position="25"/>
    </location>
</feature>
<dbReference type="InterPro" id="IPR008949">
    <property type="entry name" value="Isoprenoid_synthase_dom_sf"/>
</dbReference>
<keyword evidence="2" id="KW-0472">Membrane</keyword>
<reference evidence="4" key="1">
    <citation type="journal article" date="2017" name="Med. Chem. Commun.">
        <title>Nonomuraea sp. ATCC 55076 harbours the largest actinomycete chromosome to date and the kistamicin biosynthetic gene cluster.</title>
        <authorList>
            <person name="Nazari B."/>
            <person name="Forneris C.C."/>
            <person name="Gibson M.I."/>
            <person name="Moon K."/>
            <person name="Schramma K.R."/>
            <person name="Seyedsayamdost M.R."/>
        </authorList>
    </citation>
    <scope>NUCLEOTIDE SEQUENCE [LARGE SCALE GENOMIC DNA]</scope>
    <source>
        <strain evidence="4">ATCC 55076</strain>
    </source>
</reference>
<dbReference type="GO" id="GO:0008299">
    <property type="term" value="P:isoprenoid biosynthetic process"/>
    <property type="evidence" value="ECO:0007669"/>
    <property type="project" value="InterPro"/>
</dbReference>
<name>A0A1U9ZXA0_9ACTN</name>
<dbReference type="AlphaFoldDB" id="A0A1U9ZXA0"/>
<sequence>MTAQAVLLVLEAGTALLTLAVRMLATSRYHRRDQMITALMDSVVGNSEGRLADLALDHTTGRPADPATCLRAAEAKTGPTIRAACRLGALADAAAPGQVDDITELGTPIALVMQLRNDLDDLWAPLTGDTPHAAPILACGSGTAVARCTCSRAPSVETTWARRNPGSRSSMLSERISSARAAVSWRSRHSTRSRREWPTRQPARDGRRHRLAGHFSCHLDDDFS</sequence>
<evidence type="ECO:0000313" key="3">
    <source>
        <dbReference type="EMBL" id="AQZ62570.1"/>
    </source>
</evidence>
<dbReference type="EMBL" id="CP017717">
    <property type="protein sequence ID" value="AQZ62570.1"/>
    <property type="molecule type" value="Genomic_DNA"/>
</dbReference>
<accession>A0A1U9ZXA0</accession>
<dbReference type="Gene3D" id="1.10.600.10">
    <property type="entry name" value="Farnesyl Diphosphate Synthase"/>
    <property type="match status" value="1"/>
</dbReference>
<dbReference type="SUPFAM" id="SSF48576">
    <property type="entry name" value="Terpenoid synthases"/>
    <property type="match status" value="1"/>
</dbReference>
<feature type="region of interest" description="Disordered" evidence="1">
    <location>
        <begin position="183"/>
        <end position="209"/>
    </location>
</feature>
<evidence type="ECO:0000313" key="4">
    <source>
        <dbReference type="Proteomes" id="UP000190797"/>
    </source>
</evidence>
<keyword evidence="4" id="KW-1185">Reference proteome</keyword>
<proteinExistence type="predicted"/>
<dbReference type="Pfam" id="PF00348">
    <property type="entry name" value="polyprenyl_synt"/>
    <property type="match status" value="1"/>
</dbReference>
<dbReference type="GO" id="GO:0004659">
    <property type="term" value="F:prenyltransferase activity"/>
    <property type="evidence" value="ECO:0007669"/>
    <property type="project" value="InterPro"/>
</dbReference>
<dbReference type="Proteomes" id="UP000190797">
    <property type="component" value="Chromosome"/>
</dbReference>
<dbReference type="STRING" id="1909395.BKM31_14870"/>
<dbReference type="InterPro" id="IPR000092">
    <property type="entry name" value="Polyprenyl_synt"/>
</dbReference>
<keyword evidence="2" id="KW-0812">Transmembrane</keyword>
<evidence type="ECO:0000256" key="2">
    <source>
        <dbReference type="SAM" id="Phobius"/>
    </source>
</evidence>